<evidence type="ECO:0000313" key="2">
    <source>
        <dbReference type="EMBL" id="SNV04697.1"/>
    </source>
</evidence>
<sequence length="238" mass="27426">MRQYLLFLLLLLPYYLSAQSHNELRGRVMAGDTLPLSGVHIQNLYTKQVTTTSADGYFTIKAAVNQTLQFTHVSMQTAYHTVSKADFQFSGLLVKMKESVTELSEVEVSKYKKITAQELGILQHTPQEMTYNEKRLSSSRGSILGVDWVINSLTGHRKMLKQIVVNDRNRAVANYILDHKYDFMQKELKLSDEDCAILAYYVMDKPEFHAAIEKKEDKKLEFLLIEAWGEYQRKSSEK</sequence>
<evidence type="ECO:0000313" key="4">
    <source>
        <dbReference type="Proteomes" id="UP000215539"/>
    </source>
</evidence>
<protein>
    <submittedName>
        <fullName evidence="1">Collagen-binding protein</fullName>
    </submittedName>
    <submittedName>
        <fullName evidence="2">TonB-linked outer membrane protein, SusC/RagA family</fullName>
    </submittedName>
</protein>
<keyword evidence="1" id="KW-0176">Collagen</keyword>
<dbReference type="SUPFAM" id="SSF49464">
    <property type="entry name" value="Carboxypeptidase regulatory domain-like"/>
    <property type="match status" value="1"/>
</dbReference>
<reference evidence="1 3" key="1">
    <citation type="submission" date="2016-02" db="EMBL/GenBank/DDBJ databases">
        <authorList>
            <person name="Holder M.E."/>
            <person name="Ajami N.J."/>
            <person name="Petrosino J.F."/>
        </authorList>
    </citation>
    <scope>NUCLEOTIDE SEQUENCE [LARGE SCALE GENOMIC DNA]</scope>
    <source>
        <strain evidence="1 3">CCUG 32990</strain>
    </source>
</reference>
<proteinExistence type="predicted"/>
<dbReference type="Proteomes" id="UP000215539">
    <property type="component" value="Chromosome 1"/>
</dbReference>
<keyword evidence="3" id="KW-1185">Reference proteome</keyword>
<gene>
    <name evidence="1" type="ORF">AXF12_06185</name>
    <name evidence="2" type="ORF">SAMEA44541418_00475</name>
</gene>
<dbReference type="EMBL" id="CP014227">
    <property type="protein sequence ID" value="AMD86213.1"/>
    <property type="molecule type" value="Genomic_DNA"/>
</dbReference>
<name>A0AAX2GVV1_9FLAO</name>
<dbReference type="InterPro" id="IPR008969">
    <property type="entry name" value="CarboxyPept-like_regulatory"/>
</dbReference>
<accession>A0AAX2GVV1</accession>
<dbReference type="KEGG" id="chg:AXF12_06185"/>
<organism evidence="2 4">
    <name type="scientific">Capnocytophaga haemolytica</name>
    <dbReference type="NCBI Taxonomy" id="45243"/>
    <lineage>
        <taxon>Bacteria</taxon>
        <taxon>Pseudomonadati</taxon>
        <taxon>Bacteroidota</taxon>
        <taxon>Flavobacteriia</taxon>
        <taxon>Flavobacteriales</taxon>
        <taxon>Flavobacteriaceae</taxon>
        <taxon>Capnocytophaga</taxon>
    </lineage>
</organism>
<dbReference type="Proteomes" id="UP000065822">
    <property type="component" value="Chromosome"/>
</dbReference>
<evidence type="ECO:0000313" key="3">
    <source>
        <dbReference type="Proteomes" id="UP000065822"/>
    </source>
</evidence>
<evidence type="ECO:0000313" key="1">
    <source>
        <dbReference type="EMBL" id="AMD86213.1"/>
    </source>
</evidence>
<dbReference type="Pfam" id="PF13715">
    <property type="entry name" value="CarbopepD_reg_2"/>
    <property type="match status" value="1"/>
</dbReference>
<reference evidence="2 4" key="2">
    <citation type="submission" date="2017-06" db="EMBL/GenBank/DDBJ databases">
        <authorList>
            <consortium name="Pathogen Informatics"/>
        </authorList>
    </citation>
    <scope>NUCLEOTIDE SEQUENCE [LARGE SCALE GENOMIC DNA]</scope>
    <source>
        <strain evidence="2 4">NCTC12947</strain>
    </source>
</reference>
<dbReference type="RefSeq" id="WP_066431817.1">
    <property type="nucleotide sequence ID" value="NZ_CP014227.1"/>
</dbReference>
<dbReference type="EMBL" id="LT906449">
    <property type="protein sequence ID" value="SNV04697.1"/>
    <property type="molecule type" value="Genomic_DNA"/>
</dbReference>
<dbReference type="AlphaFoldDB" id="A0AAX2GVV1"/>